<reference evidence="2" key="1">
    <citation type="journal article" date="2022" name="Genome Biol. Evol.">
        <title>A New Gene Family Diagnostic for Intracellular Biomineralization of Amorphous Ca Carbonates by Cyanobacteria.</title>
        <authorList>
            <person name="Benzerara K."/>
            <person name="Duprat E."/>
            <person name="Bitard-Feildel T."/>
            <person name="Caumes G."/>
            <person name="Cassier-Chauvat C."/>
            <person name="Chauvat F."/>
            <person name="Dezi M."/>
            <person name="Diop S.I."/>
            <person name="Gaschignard G."/>
            <person name="Gorgen S."/>
            <person name="Gugger M."/>
            <person name="Lopez-Garcia P."/>
            <person name="Millet M."/>
            <person name="Skouri-Panet F."/>
            <person name="Moreira D."/>
            <person name="Callebaut I."/>
        </authorList>
    </citation>
    <scope>NUCLEOTIDE SEQUENCE</scope>
    <source>
        <strain evidence="2">G9</strain>
    </source>
</reference>
<comment type="caution">
    <text evidence="2">The sequence shown here is derived from an EMBL/GenBank/DDBJ whole genome shotgun (WGS) entry which is preliminary data.</text>
</comment>
<dbReference type="InterPro" id="IPR000551">
    <property type="entry name" value="MerR-type_HTH_dom"/>
</dbReference>
<keyword evidence="3" id="KW-1185">Reference proteome</keyword>
<evidence type="ECO:0000259" key="1">
    <source>
        <dbReference type="Pfam" id="PF13411"/>
    </source>
</evidence>
<name>A0ABT6EVZ5_9SYNE</name>
<protein>
    <submittedName>
        <fullName evidence="2">Helix-turn-helix domain-containing protein</fullName>
    </submittedName>
</protein>
<gene>
    <name evidence="2" type="ORF">L3556_00595</name>
</gene>
<accession>A0ABT6EVZ5</accession>
<evidence type="ECO:0000313" key="3">
    <source>
        <dbReference type="Proteomes" id="UP001154265"/>
    </source>
</evidence>
<proteinExistence type="predicted"/>
<dbReference type="SUPFAM" id="SSF46955">
    <property type="entry name" value="Putative DNA-binding domain"/>
    <property type="match status" value="1"/>
</dbReference>
<dbReference type="Pfam" id="PF13411">
    <property type="entry name" value="MerR_1"/>
    <property type="match status" value="1"/>
</dbReference>
<evidence type="ECO:0000313" key="2">
    <source>
        <dbReference type="EMBL" id="MDG2989436.1"/>
    </source>
</evidence>
<reference evidence="2" key="2">
    <citation type="submission" date="2022-01" db="EMBL/GenBank/DDBJ databases">
        <authorList>
            <person name="Zivanovic Y."/>
            <person name="Moreira D."/>
            <person name="Lopez-Garcia P."/>
        </authorList>
    </citation>
    <scope>NUCLEOTIDE SEQUENCE</scope>
    <source>
        <strain evidence="2">G9</strain>
    </source>
</reference>
<dbReference type="InterPro" id="IPR009061">
    <property type="entry name" value="DNA-bd_dom_put_sf"/>
</dbReference>
<dbReference type="Proteomes" id="UP001154265">
    <property type="component" value="Unassembled WGS sequence"/>
</dbReference>
<dbReference type="RefSeq" id="WP_277865360.1">
    <property type="nucleotide sequence ID" value="NZ_JAKKUT010000001.1"/>
</dbReference>
<sequence>MTTIDDFSHVQDQWSLDELVEIANELLPQHLPQEDSKNRVLEEVNPRLIRHYTSCKLIDRPTRIGREGRYSYRHLVQVLVVRRLLMEGYTASAIYKLLHRMTTPELRALLEQGVHLQLTPPPINPALAFLQQVQERSEMKLRDRSSPPLTPFGNRSTVAAPATPSVAVAGSEVTHEGKALPETWQRVEVLPGFEVHIREDFSYPQVTREQEAIVQQLVQLLSSYTNQ</sequence>
<dbReference type="EMBL" id="JAKKUT010000001">
    <property type="protein sequence ID" value="MDG2989436.1"/>
    <property type="molecule type" value="Genomic_DNA"/>
</dbReference>
<feature type="domain" description="HTH merR-type" evidence="1">
    <location>
        <begin position="43"/>
        <end position="99"/>
    </location>
</feature>
<organism evidence="2 3">
    <name type="scientific">Candidatus Synechococcus calcipolaris G9</name>
    <dbReference type="NCBI Taxonomy" id="1497997"/>
    <lineage>
        <taxon>Bacteria</taxon>
        <taxon>Bacillati</taxon>
        <taxon>Cyanobacteriota</taxon>
        <taxon>Cyanophyceae</taxon>
        <taxon>Synechococcales</taxon>
        <taxon>Synechococcaceae</taxon>
        <taxon>Synechococcus</taxon>
    </lineage>
</organism>
<dbReference type="Gene3D" id="1.10.1660.10">
    <property type="match status" value="1"/>
</dbReference>